<organism evidence="1 2">
    <name type="scientific">Caldimonas brevitalea</name>
    <dbReference type="NCBI Taxonomy" id="413882"/>
    <lineage>
        <taxon>Bacteria</taxon>
        <taxon>Pseudomonadati</taxon>
        <taxon>Pseudomonadota</taxon>
        <taxon>Betaproteobacteria</taxon>
        <taxon>Burkholderiales</taxon>
        <taxon>Sphaerotilaceae</taxon>
        <taxon>Caldimonas</taxon>
    </lineage>
</organism>
<dbReference type="KEGG" id="pbh:AAW51_2306"/>
<evidence type="ECO:0000313" key="2">
    <source>
        <dbReference type="Proteomes" id="UP000035352"/>
    </source>
</evidence>
<evidence type="ECO:0000313" key="1">
    <source>
        <dbReference type="EMBL" id="AKJ28997.1"/>
    </source>
</evidence>
<dbReference type="Proteomes" id="UP000035352">
    <property type="component" value="Chromosome"/>
</dbReference>
<dbReference type="InterPro" id="IPR029068">
    <property type="entry name" value="Glyas_Bleomycin-R_OHBP_Dase"/>
</dbReference>
<reference evidence="1 2" key="1">
    <citation type="submission" date="2015-05" db="EMBL/GenBank/DDBJ databases">
        <authorList>
            <person name="Tang B."/>
            <person name="Yu Y."/>
        </authorList>
    </citation>
    <scope>NUCLEOTIDE SEQUENCE [LARGE SCALE GENOMIC DNA]</scope>
    <source>
        <strain evidence="1 2">DSM 7029</strain>
    </source>
</reference>
<protein>
    <submittedName>
        <fullName evidence="1">Uncharacterized protein</fullName>
    </submittedName>
</protein>
<proteinExistence type="predicted"/>
<dbReference type="STRING" id="413882.AAW51_2306"/>
<name>A0A0G3BI16_9BURK</name>
<keyword evidence="2" id="KW-1185">Reference proteome</keyword>
<accession>A0A0G3BI16</accession>
<dbReference type="EMBL" id="CP011371">
    <property type="protein sequence ID" value="AKJ28997.1"/>
    <property type="molecule type" value="Genomic_DNA"/>
</dbReference>
<gene>
    <name evidence="1" type="ORF">AAW51_2306</name>
</gene>
<sequence>MPGERRNGAPGYRPQDHAGDHAAFVLDTEGNNLEALFHDRTRGAPG</sequence>
<dbReference type="Gene3D" id="3.10.180.10">
    <property type="entry name" value="2,3-Dihydroxybiphenyl 1,2-Dioxygenase, domain 1"/>
    <property type="match status" value="1"/>
</dbReference>
<dbReference type="AlphaFoldDB" id="A0A0G3BI16"/>